<dbReference type="SUPFAM" id="SSF47370">
    <property type="entry name" value="Bromodomain"/>
    <property type="match status" value="1"/>
</dbReference>
<keyword evidence="1" id="KW-0808">Transferase</keyword>
<dbReference type="VEuPathDB" id="FungiDB:MYCFIDRAFT_78554"/>
<dbReference type="GeneID" id="19341474"/>
<keyword evidence="6" id="KW-0862">Zinc</keyword>
<dbReference type="CDD" id="cd04369">
    <property type="entry name" value="Bromodomain"/>
    <property type="match status" value="1"/>
</dbReference>
<evidence type="ECO:0000259" key="9">
    <source>
        <dbReference type="PROSITE" id="PS51873"/>
    </source>
</evidence>
<keyword evidence="4" id="KW-0863">Zinc-finger</keyword>
<dbReference type="KEGG" id="pfj:MYCFIDRAFT_78554"/>
<feature type="region of interest" description="Disordered" evidence="8">
    <location>
        <begin position="341"/>
        <end position="400"/>
    </location>
</feature>
<keyword evidence="2" id="KW-0479">Metal-binding</keyword>
<dbReference type="InterPro" id="IPR031127">
    <property type="entry name" value="E3_UB_ligase_RBR"/>
</dbReference>
<evidence type="ECO:0000256" key="7">
    <source>
        <dbReference type="ARBA" id="ARBA00023117"/>
    </source>
</evidence>
<proteinExistence type="predicted"/>
<feature type="compositionally biased region" description="Acidic residues" evidence="8">
    <location>
        <begin position="341"/>
        <end position="364"/>
    </location>
</feature>
<reference evidence="10 11" key="1">
    <citation type="journal article" date="2012" name="PLoS Pathog.">
        <title>Diverse lifestyles and strategies of plant pathogenesis encoded in the genomes of eighteen Dothideomycetes fungi.</title>
        <authorList>
            <person name="Ohm R.A."/>
            <person name="Feau N."/>
            <person name="Henrissat B."/>
            <person name="Schoch C.L."/>
            <person name="Horwitz B.A."/>
            <person name="Barry K.W."/>
            <person name="Condon B.J."/>
            <person name="Copeland A.C."/>
            <person name="Dhillon B."/>
            <person name="Glaser F."/>
            <person name="Hesse C.N."/>
            <person name="Kosti I."/>
            <person name="LaButti K."/>
            <person name="Lindquist E.A."/>
            <person name="Lucas S."/>
            <person name="Salamov A.A."/>
            <person name="Bradshaw R.E."/>
            <person name="Ciuffetti L."/>
            <person name="Hamelin R.C."/>
            <person name="Kema G.H.J."/>
            <person name="Lawrence C."/>
            <person name="Scott J.A."/>
            <person name="Spatafora J.W."/>
            <person name="Turgeon B.G."/>
            <person name="de Wit P.J.G.M."/>
            <person name="Zhong S."/>
            <person name="Goodwin S.B."/>
            <person name="Grigoriev I.V."/>
        </authorList>
    </citation>
    <scope>NUCLEOTIDE SEQUENCE [LARGE SCALE GENOMIC DNA]</scope>
    <source>
        <strain evidence="10 11">CIRAD86</strain>
    </source>
</reference>
<evidence type="ECO:0000256" key="1">
    <source>
        <dbReference type="ARBA" id="ARBA00022679"/>
    </source>
</evidence>
<dbReference type="SMART" id="SM00297">
    <property type="entry name" value="BROMO"/>
    <property type="match status" value="1"/>
</dbReference>
<keyword evidence="11" id="KW-1185">Reference proteome</keyword>
<evidence type="ECO:0000256" key="5">
    <source>
        <dbReference type="ARBA" id="ARBA00022786"/>
    </source>
</evidence>
<dbReference type="GO" id="GO:0016567">
    <property type="term" value="P:protein ubiquitination"/>
    <property type="evidence" value="ECO:0007669"/>
    <property type="project" value="InterPro"/>
</dbReference>
<evidence type="ECO:0000256" key="4">
    <source>
        <dbReference type="ARBA" id="ARBA00022771"/>
    </source>
</evidence>
<dbReference type="Proteomes" id="UP000016932">
    <property type="component" value="Unassembled WGS sequence"/>
</dbReference>
<dbReference type="OrthoDB" id="10009520at2759"/>
<gene>
    <name evidence="10" type="ORF">MYCFIDRAFT_78554</name>
</gene>
<dbReference type="PANTHER" id="PTHR11685">
    <property type="entry name" value="RBR FAMILY RING FINGER AND IBR DOMAIN-CONTAINING"/>
    <property type="match status" value="1"/>
</dbReference>
<dbReference type="GO" id="GO:0008270">
    <property type="term" value="F:zinc ion binding"/>
    <property type="evidence" value="ECO:0007669"/>
    <property type="project" value="UniProtKB-KW"/>
</dbReference>
<dbReference type="EMBL" id="KB446555">
    <property type="protein sequence ID" value="EME89657.1"/>
    <property type="molecule type" value="Genomic_DNA"/>
</dbReference>
<dbReference type="RefSeq" id="XP_007920517.1">
    <property type="nucleotide sequence ID" value="XM_007922326.1"/>
</dbReference>
<protein>
    <recommendedName>
        <fullName evidence="9">RING-type domain-containing protein</fullName>
    </recommendedName>
</protein>
<evidence type="ECO:0000313" key="10">
    <source>
        <dbReference type="EMBL" id="EME89657.1"/>
    </source>
</evidence>
<dbReference type="InterPro" id="IPR001487">
    <property type="entry name" value="Bromodomain"/>
</dbReference>
<dbReference type="GO" id="GO:0004842">
    <property type="term" value="F:ubiquitin-protein transferase activity"/>
    <property type="evidence" value="ECO:0007669"/>
    <property type="project" value="InterPro"/>
</dbReference>
<evidence type="ECO:0000256" key="3">
    <source>
        <dbReference type="ARBA" id="ARBA00022737"/>
    </source>
</evidence>
<dbReference type="eggNOG" id="KOG1812">
    <property type="taxonomic scope" value="Eukaryota"/>
</dbReference>
<keyword evidence="7" id="KW-0103">Bromodomain</keyword>
<accession>N1QCT1</accession>
<dbReference type="Pfam" id="PF00439">
    <property type="entry name" value="Bromodomain"/>
    <property type="match status" value="1"/>
</dbReference>
<dbReference type="HOGENOM" id="CLU_040831_0_0_1"/>
<sequence>MERPAQPAPPARPPQKKGPPPPPPPSCMVCTDHTDLIRACRNCPSHICQDCLRNRFDRSLEEPSMFPASCCAIIQLHTVLPEYSTDKANQYRRKFEEWLTPAKIYCPSPTCSAFIPERNVPKQQRPPPPAPSLQDLLLQIIDELFKCHHSRFFQGDYNVSKTLRFHEWVPKSIDLDDIKQNALNGEYDSAAKLTIDMSLIATNAKFVMGASHPTSHAAMNLFADYNKLLAQLTDRLVADTHNRPQITHQDIFPCPTCLIAICVKCRQKAHPDTDCDTTELDHEETLLAQYGYKRCPRCREGIKRMLGCAHVQCRCGAHFCWNCAKSIDDCMGDCVSDFDSEGEDEDMDEDMDEDEDEHEEIYEEAAERMSEDGSNRDDAGKSPRADSLTQGRSPPPPLSEAYQALRAPVNLDAGGAARWAGSGLNFGEEPKEPAVQVWSCQHHFEKFASPKDGQNYGNLGYMECNRCFLHVSETGVHFQRNPGAEAGAWECNDCRLIVCEGCKEHYED</sequence>
<name>N1QCT1_PSEFD</name>
<dbReference type="Gene3D" id="1.20.120.1750">
    <property type="match status" value="1"/>
</dbReference>
<dbReference type="Gene3D" id="1.20.920.10">
    <property type="entry name" value="Bromodomain-like"/>
    <property type="match status" value="1"/>
</dbReference>
<feature type="region of interest" description="Disordered" evidence="8">
    <location>
        <begin position="1"/>
        <end position="23"/>
    </location>
</feature>
<keyword evidence="5" id="KW-0833">Ubl conjugation pathway</keyword>
<organism evidence="10 11">
    <name type="scientific">Pseudocercospora fijiensis (strain CIRAD86)</name>
    <name type="common">Black leaf streak disease fungus</name>
    <name type="synonym">Mycosphaerella fijiensis</name>
    <dbReference type="NCBI Taxonomy" id="383855"/>
    <lineage>
        <taxon>Eukaryota</taxon>
        <taxon>Fungi</taxon>
        <taxon>Dikarya</taxon>
        <taxon>Ascomycota</taxon>
        <taxon>Pezizomycotina</taxon>
        <taxon>Dothideomycetes</taxon>
        <taxon>Dothideomycetidae</taxon>
        <taxon>Mycosphaerellales</taxon>
        <taxon>Mycosphaerellaceae</taxon>
        <taxon>Pseudocercospora</taxon>
    </lineage>
</organism>
<dbReference type="AlphaFoldDB" id="N1QCT1"/>
<dbReference type="InterPro" id="IPR044066">
    <property type="entry name" value="TRIAD_supradom"/>
</dbReference>
<dbReference type="SUPFAM" id="SSF57850">
    <property type="entry name" value="RING/U-box"/>
    <property type="match status" value="1"/>
</dbReference>
<dbReference type="InterPro" id="IPR036427">
    <property type="entry name" value="Bromodomain-like_sf"/>
</dbReference>
<evidence type="ECO:0000256" key="2">
    <source>
        <dbReference type="ARBA" id="ARBA00022723"/>
    </source>
</evidence>
<keyword evidence="3" id="KW-0677">Repeat</keyword>
<evidence type="ECO:0000256" key="8">
    <source>
        <dbReference type="SAM" id="MobiDB-lite"/>
    </source>
</evidence>
<evidence type="ECO:0000313" key="11">
    <source>
        <dbReference type="Proteomes" id="UP000016932"/>
    </source>
</evidence>
<dbReference type="GO" id="GO:0006325">
    <property type="term" value="P:chromatin organization"/>
    <property type="evidence" value="ECO:0007669"/>
    <property type="project" value="UniProtKB-ARBA"/>
</dbReference>
<feature type="domain" description="RING-type" evidence="9">
    <location>
        <begin position="23"/>
        <end position="345"/>
    </location>
</feature>
<dbReference type="PROSITE" id="PS51873">
    <property type="entry name" value="TRIAD"/>
    <property type="match status" value="1"/>
</dbReference>
<dbReference type="CDD" id="cd22584">
    <property type="entry name" value="Rcat_RBR_unk"/>
    <property type="match status" value="1"/>
</dbReference>
<evidence type="ECO:0000256" key="6">
    <source>
        <dbReference type="ARBA" id="ARBA00022833"/>
    </source>
</evidence>
<feature type="compositionally biased region" description="Basic and acidic residues" evidence="8">
    <location>
        <begin position="365"/>
        <end position="384"/>
    </location>
</feature>